<accession>A0A645EED7</accession>
<protein>
    <submittedName>
        <fullName evidence="5">Flagellar basal body rod protein FlgB</fullName>
    </submittedName>
</protein>
<comment type="caution">
    <text evidence="5">The sequence shown here is derived from an EMBL/GenBank/DDBJ whole genome shotgun (WGS) entry which is preliminary data.</text>
</comment>
<dbReference type="Pfam" id="PF00460">
    <property type="entry name" value="Flg_bb_rod"/>
    <property type="match status" value="1"/>
</dbReference>
<organism evidence="5">
    <name type="scientific">bioreactor metagenome</name>
    <dbReference type="NCBI Taxonomy" id="1076179"/>
    <lineage>
        <taxon>unclassified sequences</taxon>
        <taxon>metagenomes</taxon>
        <taxon>ecological metagenomes</taxon>
    </lineage>
</organism>
<evidence type="ECO:0000259" key="4">
    <source>
        <dbReference type="Pfam" id="PF00460"/>
    </source>
</evidence>
<dbReference type="PIRSF" id="PIRSF002889">
    <property type="entry name" value="Rod_FlgB"/>
    <property type="match status" value="1"/>
</dbReference>
<keyword evidence="5" id="KW-0969">Cilium</keyword>
<comment type="similarity">
    <text evidence="2">Belongs to the flagella basal body rod proteins family.</text>
</comment>
<sequence>MFLDSKQFAAMESSLDALSIQQKMILHNIANVETPGYKTKSVSFEDALQGASDKYDFKAKIVTEDNTSLRTDGNNVDTDTESMKLYQNYVQQLYLYQKMSAQFSNLQYVLGQSAK</sequence>
<gene>
    <name evidence="5" type="primary">flgB_11</name>
    <name evidence="5" type="ORF">SDC9_146324</name>
</gene>
<reference evidence="5" key="1">
    <citation type="submission" date="2019-08" db="EMBL/GenBank/DDBJ databases">
        <authorList>
            <person name="Kucharzyk K."/>
            <person name="Murdoch R.W."/>
            <person name="Higgins S."/>
            <person name="Loffler F."/>
        </authorList>
    </citation>
    <scope>NUCLEOTIDE SEQUENCE</scope>
</reference>
<dbReference type="GO" id="GO:0030694">
    <property type="term" value="C:bacterial-type flagellum basal body, rod"/>
    <property type="evidence" value="ECO:0007669"/>
    <property type="project" value="InterPro"/>
</dbReference>
<evidence type="ECO:0000313" key="5">
    <source>
        <dbReference type="EMBL" id="MPM99133.1"/>
    </source>
</evidence>
<evidence type="ECO:0000256" key="3">
    <source>
        <dbReference type="ARBA" id="ARBA00023143"/>
    </source>
</evidence>
<keyword evidence="5" id="KW-0966">Cell projection</keyword>
<dbReference type="InterPro" id="IPR006300">
    <property type="entry name" value="FlgB"/>
</dbReference>
<name>A0A645EED7_9ZZZZ</name>
<dbReference type="InterPro" id="IPR001444">
    <property type="entry name" value="Flag_bb_rod_N"/>
</dbReference>
<keyword evidence="3" id="KW-0975">Bacterial flagellum</keyword>
<proteinExistence type="inferred from homology"/>
<dbReference type="EMBL" id="VSSQ01045247">
    <property type="protein sequence ID" value="MPM99133.1"/>
    <property type="molecule type" value="Genomic_DNA"/>
</dbReference>
<keyword evidence="5" id="KW-0282">Flagellum</keyword>
<dbReference type="AlphaFoldDB" id="A0A645EED7"/>
<comment type="subcellular location">
    <subcellularLocation>
        <location evidence="1">Bacterial flagellum basal body</location>
    </subcellularLocation>
</comment>
<dbReference type="GO" id="GO:0071973">
    <property type="term" value="P:bacterial-type flagellum-dependent cell motility"/>
    <property type="evidence" value="ECO:0007669"/>
    <property type="project" value="InterPro"/>
</dbReference>
<evidence type="ECO:0000256" key="1">
    <source>
        <dbReference type="ARBA" id="ARBA00004117"/>
    </source>
</evidence>
<feature type="domain" description="Flagellar basal body rod protein N-terminal" evidence="4">
    <location>
        <begin position="13"/>
        <end position="38"/>
    </location>
</feature>
<evidence type="ECO:0000256" key="2">
    <source>
        <dbReference type="ARBA" id="ARBA00009677"/>
    </source>
</evidence>